<gene>
    <name evidence="3" type="ORF">ID09_03290</name>
</gene>
<proteinExistence type="predicted"/>
<protein>
    <recommendedName>
        <fullName evidence="2">Anti-bacteriophage protein A/HamA C-terminal domain-containing protein</fullName>
    </recommendedName>
</protein>
<keyword evidence="1" id="KW-0175">Coiled coil</keyword>
<dbReference type="HOGENOM" id="CLU_079359_0_0_9"/>
<dbReference type="PATRIC" id="fig|1214179.4.peg.623"/>
<evidence type="ECO:0000256" key="1">
    <source>
        <dbReference type="SAM" id="Coils"/>
    </source>
</evidence>
<sequence length="305" mass="35855">MSHNYTKNFCFSENVHVFYIDFDLEDSGAVTQKDTKKQFYNELFNDITSFAFGTKEVMKRVKTPQDMTEIQREALEKMYQIKELRDAREYYLTSNVVEDKYLKRGEFGELILYHLLNEYFNSDSLISKIYFKDSAGLPAHGFDAVHIDVENHKLWIGESKLYEKSTSAIDELIKDLHEHFNREFFHSEFVTIQNRAINDLKLELDDFTKMIIDPKTKVLDRIAGINVALFAGFTSQNLSQKFKSHEELVGRLNSEIEILKRRADNKVAEHPWNQQLNIFLFLFPLDSKKDFVKDLHLKLKGARQL</sequence>
<dbReference type="Pfam" id="PF08878">
    <property type="entry name" value="HamA"/>
    <property type="match status" value="1"/>
</dbReference>
<feature type="domain" description="Anti-bacteriophage protein A/HamA C-terminal" evidence="2">
    <location>
        <begin position="12"/>
        <end position="296"/>
    </location>
</feature>
<dbReference type="AlphaFoldDB" id="A0A075SQ04"/>
<dbReference type="InterPro" id="IPR014976">
    <property type="entry name" value="AbpA_HamA_C"/>
</dbReference>
<dbReference type="Proteomes" id="UP000028185">
    <property type="component" value="Chromosome"/>
</dbReference>
<name>A0A075SQ04_STRSU</name>
<feature type="coiled-coil region" evidence="1">
    <location>
        <begin position="242"/>
        <end position="269"/>
    </location>
</feature>
<organism evidence="3 4">
    <name type="scientific">Streptococcus suis 6407</name>
    <dbReference type="NCBI Taxonomy" id="1214179"/>
    <lineage>
        <taxon>Bacteria</taxon>
        <taxon>Bacillati</taxon>
        <taxon>Bacillota</taxon>
        <taxon>Bacilli</taxon>
        <taxon>Lactobacillales</taxon>
        <taxon>Streptococcaceae</taxon>
        <taxon>Streptococcus</taxon>
    </lineage>
</organism>
<dbReference type="EMBL" id="CP008921">
    <property type="protein sequence ID" value="AIG43115.1"/>
    <property type="molecule type" value="Genomic_DNA"/>
</dbReference>
<evidence type="ECO:0000313" key="4">
    <source>
        <dbReference type="Proteomes" id="UP000028185"/>
    </source>
</evidence>
<reference evidence="3 4" key="1">
    <citation type="journal article" date="2014" name="Genome Announc.">
        <title>Whole-Genome Sequence of Streptococcus suis Serotype 4 Reference Strain 6407.</title>
        <authorList>
            <person name="Wang K."/>
            <person name="Chen J."/>
            <person name="Yao H."/>
            <person name="Lu C."/>
        </authorList>
    </citation>
    <scope>NUCLEOTIDE SEQUENCE [LARGE SCALE GENOMIC DNA]</scope>
    <source>
        <strain evidence="3">6407</strain>
    </source>
</reference>
<evidence type="ECO:0000313" key="3">
    <source>
        <dbReference type="EMBL" id="AIG43115.1"/>
    </source>
</evidence>
<dbReference type="RefSeq" id="WP_024382218.1">
    <property type="nucleotide sequence ID" value="NZ_ALLE01000022.1"/>
</dbReference>
<accession>A0A075SQ04</accession>
<evidence type="ECO:0000259" key="2">
    <source>
        <dbReference type="Pfam" id="PF08878"/>
    </source>
</evidence>